<dbReference type="OrthoDB" id="3171351at2759"/>
<protein>
    <recommendedName>
        <fullName evidence="4">SAM domain-containing protein</fullName>
    </recommendedName>
</protein>
<dbReference type="InterPro" id="IPR013761">
    <property type="entry name" value="SAM/pointed_sf"/>
</dbReference>
<gene>
    <name evidence="2" type="ORF">Z518_03580</name>
</gene>
<organism evidence="2 3">
    <name type="scientific">Rhinocladiella mackenziei CBS 650.93</name>
    <dbReference type="NCBI Taxonomy" id="1442369"/>
    <lineage>
        <taxon>Eukaryota</taxon>
        <taxon>Fungi</taxon>
        <taxon>Dikarya</taxon>
        <taxon>Ascomycota</taxon>
        <taxon>Pezizomycotina</taxon>
        <taxon>Eurotiomycetes</taxon>
        <taxon>Chaetothyriomycetidae</taxon>
        <taxon>Chaetothyriales</taxon>
        <taxon>Herpotrichiellaceae</taxon>
        <taxon>Rhinocladiella</taxon>
    </lineage>
</organism>
<dbReference type="Proteomes" id="UP000053617">
    <property type="component" value="Unassembled WGS sequence"/>
</dbReference>
<feature type="region of interest" description="Disordered" evidence="1">
    <location>
        <begin position="93"/>
        <end position="138"/>
    </location>
</feature>
<feature type="compositionally biased region" description="Polar residues" evidence="1">
    <location>
        <begin position="94"/>
        <end position="103"/>
    </location>
</feature>
<feature type="compositionally biased region" description="Basic and acidic residues" evidence="1">
    <location>
        <begin position="712"/>
        <end position="729"/>
    </location>
</feature>
<feature type="region of interest" description="Disordered" evidence="1">
    <location>
        <begin position="712"/>
        <end position="767"/>
    </location>
</feature>
<feature type="compositionally biased region" description="Acidic residues" evidence="1">
    <location>
        <begin position="730"/>
        <end position="743"/>
    </location>
</feature>
<dbReference type="EMBL" id="KN847477">
    <property type="protein sequence ID" value="KIX05608.1"/>
    <property type="molecule type" value="Genomic_DNA"/>
</dbReference>
<sequence length="767" mass="89782">MNASNQEAGQDPKRIPTIQEMESWNDEQLLEWIQEIQPNIFRNKKENVSTFKAAEIDGSTFLDYAGDIDFFSKTQLPPGVYGALASLAKKVKKQNGQSDQTAGQKRKEDETDLSDGSPISSKRRQKYKDKEEEEDEEKVIQLATEANKRRKAVKDIITQMNDSPDQHSDSIDPLPGAIDKLSDPTSNHILDFPFIDSMPERFNELNIAEGKWLYMGRTMFKDFLHEVKEVRKSQVYRRCWLYGTQGFGKSHLLAALVCYFAAQDERVVYLPDCRCLLDDPVSYVKSAMLFAWADDFTTQKKIMALRTQDQIEKFFKYQENVIFVVDQMDALISDGIPNRKMALTLYNWMIRFAFFHKAILSFSANCTTNFEVFGYQTPCHVVRVYGGFSETEMKQWWKQHQDIKLGKYSRNKVEDVTGRIPLLLNQCMVNREFDLTAPKLIQISDESMAFTQRIKSTTTKYAWEWYCNYVRACVRNEPVPYEWRQFLKLIDHRYFYHDKDDVGRYTCGLVRDAVTNKLLELDVTFIDIYFLNSLPNFIHNRSVVGFMVEYAILTFIRSQGLTISKWNSKGMELSFFKTQPDIQFDIRDQPILFRPQQTNYKTIDGMIVFIKNPKRTAKGEKPTLLLFPLQITVAKNHSNSYLGFLHEYRQWAEQQLLTFNIKLEFLWITPNRSGVIQHPPNSPWPRHQERYIPFSEVSTDIWIRYERVERAEEEKGGGEREGDNKRKDDNEGEEKVEEVEEVEEGQRSGRIIRSKAKRSRVRRSRAY</sequence>
<evidence type="ECO:0000313" key="3">
    <source>
        <dbReference type="Proteomes" id="UP000053617"/>
    </source>
</evidence>
<dbReference type="Gene3D" id="3.40.50.300">
    <property type="entry name" value="P-loop containing nucleotide triphosphate hydrolases"/>
    <property type="match status" value="1"/>
</dbReference>
<dbReference type="HOGENOM" id="CLU_024757_0_0_1"/>
<dbReference type="VEuPathDB" id="FungiDB:Z518_03580"/>
<evidence type="ECO:0000313" key="2">
    <source>
        <dbReference type="EMBL" id="KIX05608.1"/>
    </source>
</evidence>
<dbReference type="GeneID" id="25291651"/>
<dbReference type="InterPro" id="IPR027417">
    <property type="entry name" value="P-loop_NTPase"/>
</dbReference>
<dbReference type="STRING" id="1442369.A0A0D2H5C5"/>
<keyword evidence="3" id="KW-1185">Reference proteome</keyword>
<reference evidence="2 3" key="1">
    <citation type="submission" date="2015-01" db="EMBL/GenBank/DDBJ databases">
        <title>The Genome Sequence of Rhinocladiella mackenzie CBS 650.93.</title>
        <authorList>
            <consortium name="The Broad Institute Genomics Platform"/>
            <person name="Cuomo C."/>
            <person name="de Hoog S."/>
            <person name="Gorbushina A."/>
            <person name="Stielow B."/>
            <person name="Teixiera M."/>
            <person name="Abouelleil A."/>
            <person name="Chapman S.B."/>
            <person name="Priest M."/>
            <person name="Young S.K."/>
            <person name="Wortman J."/>
            <person name="Nusbaum C."/>
            <person name="Birren B."/>
        </authorList>
    </citation>
    <scope>NUCLEOTIDE SEQUENCE [LARGE SCALE GENOMIC DNA]</scope>
    <source>
        <strain evidence="2 3">CBS 650.93</strain>
    </source>
</reference>
<proteinExistence type="predicted"/>
<accession>A0A0D2H5C5</accession>
<evidence type="ECO:0008006" key="4">
    <source>
        <dbReference type="Google" id="ProtNLM"/>
    </source>
</evidence>
<name>A0A0D2H5C5_9EURO</name>
<dbReference type="Gene3D" id="1.10.150.50">
    <property type="entry name" value="Transcription Factor, Ets-1"/>
    <property type="match status" value="1"/>
</dbReference>
<dbReference type="AlphaFoldDB" id="A0A0D2H5C5"/>
<dbReference type="RefSeq" id="XP_013272744.1">
    <property type="nucleotide sequence ID" value="XM_013417290.1"/>
</dbReference>
<feature type="compositionally biased region" description="Basic residues" evidence="1">
    <location>
        <begin position="750"/>
        <end position="767"/>
    </location>
</feature>
<evidence type="ECO:0000256" key="1">
    <source>
        <dbReference type="SAM" id="MobiDB-lite"/>
    </source>
</evidence>